<dbReference type="PROSITE" id="PS51257">
    <property type="entry name" value="PROKAR_LIPOPROTEIN"/>
    <property type="match status" value="1"/>
</dbReference>
<dbReference type="AlphaFoldDB" id="A0A1I0NWI2"/>
<gene>
    <name evidence="1" type="ORF">SAMN05216290_1521</name>
</gene>
<organism evidence="1 2">
    <name type="scientific">Roseivirga pacifica</name>
    <dbReference type="NCBI Taxonomy" id="1267423"/>
    <lineage>
        <taxon>Bacteria</taxon>
        <taxon>Pseudomonadati</taxon>
        <taxon>Bacteroidota</taxon>
        <taxon>Cytophagia</taxon>
        <taxon>Cytophagales</taxon>
        <taxon>Roseivirgaceae</taxon>
        <taxon>Roseivirga</taxon>
    </lineage>
</organism>
<protein>
    <recommendedName>
        <fullName evidence="3">BNR repeat-like domain-containing protein</fullName>
    </recommendedName>
</protein>
<dbReference type="RefSeq" id="WP_090257903.1">
    <property type="nucleotide sequence ID" value="NZ_FOIR01000001.1"/>
</dbReference>
<evidence type="ECO:0008006" key="3">
    <source>
        <dbReference type="Google" id="ProtNLM"/>
    </source>
</evidence>
<dbReference type="GeneID" id="99986246"/>
<accession>A0A1I0NWI2</accession>
<reference evidence="2" key="1">
    <citation type="submission" date="2016-10" db="EMBL/GenBank/DDBJ databases">
        <authorList>
            <person name="Varghese N."/>
            <person name="Submissions S."/>
        </authorList>
    </citation>
    <scope>NUCLEOTIDE SEQUENCE [LARGE SCALE GENOMIC DNA]</scope>
    <source>
        <strain evidence="2">CGMCC 1.12402</strain>
    </source>
</reference>
<dbReference type="OrthoDB" id="9764969at2"/>
<keyword evidence="2" id="KW-1185">Reference proteome</keyword>
<dbReference type="STRING" id="1267423.SAMN05216290_1521"/>
<dbReference type="EMBL" id="FOIR01000001">
    <property type="protein sequence ID" value="SEW06017.1"/>
    <property type="molecule type" value="Genomic_DNA"/>
</dbReference>
<evidence type="ECO:0000313" key="2">
    <source>
        <dbReference type="Proteomes" id="UP000199437"/>
    </source>
</evidence>
<dbReference type="Proteomes" id="UP000199437">
    <property type="component" value="Unassembled WGS sequence"/>
</dbReference>
<sequence>MLRQSYLLLLTILFFSCSSGDKDELAKVNPIGSPASQSSEEPFLFTAADGAVYLSWIERKENKDQFKFSKMIDGKWSTPQLISEGNNWFVNWADYPSIMVNSEVMAAHWLQKRAEGTYDYDVRMSLSTNKGNAWNDSFIPHTDGVSAEHGFVSMLPMPNNRTFATWLDGRFTKGEKHSEGSHGGVGAMTLRAAIFDKSGKPESEWELDNRVCDCCQTTAAMTSNGPIVIYRNRTEDEIRDMAIVRWENNAWTEPSIVHADDWNIAGCPVNGPSVAANKDFVAVSWFTASNANPTVKLSVSEDAGKNFAEPIIISQGNTNGRVGTTLLADNSIVVTWMETKNDAAQILLGHFDKSGNHLATKTIAQSSAARSSGFPVLSSTGNKVILAWTEVGETKQVQTASVQF</sequence>
<evidence type="ECO:0000313" key="1">
    <source>
        <dbReference type="EMBL" id="SEW06017.1"/>
    </source>
</evidence>
<dbReference type="InterPro" id="IPR036278">
    <property type="entry name" value="Sialidase_sf"/>
</dbReference>
<name>A0A1I0NWI2_9BACT</name>
<proteinExistence type="predicted"/>
<dbReference type="SUPFAM" id="SSF50939">
    <property type="entry name" value="Sialidases"/>
    <property type="match status" value="1"/>
</dbReference>